<evidence type="ECO:0000313" key="2">
    <source>
        <dbReference type="EMBL" id="MEE6716116.1"/>
    </source>
</evidence>
<dbReference type="EMBL" id="JAQSGK010000026">
    <property type="protein sequence ID" value="MEE6716116.1"/>
    <property type="molecule type" value="Genomic_DNA"/>
</dbReference>
<reference evidence="2 5" key="2">
    <citation type="submission" date="2023-02" db="EMBL/GenBank/DDBJ databases">
        <title>The predominant lactic acid bacteria and yeasts involved in the spontaneous fermentation of millet during the production of the traditional porridge Hausa koko in Ghana.</title>
        <authorList>
            <person name="Atter A."/>
            <person name="Diaz M."/>
        </authorList>
    </citation>
    <scope>NUCLEOTIDE SEQUENCE [LARGE SCALE GENOMIC DNA]</scope>
    <source>
        <strain evidence="2 5">FI11640</strain>
    </source>
</reference>
<evidence type="ECO:0000259" key="1">
    <source>
        <dbReference type="Pfam" id="PF21259"/>
    </source>
</evidence>
<evidence type="ECO:0000313" key="4">
    <source>
        <dbReference type="Proteomes" id="UP000326779"/>
    </source>
</evidence>
<evidence type="ECO:0000313" key="3">
    <source>
        <dbReference type="EMBL" id="QFR22305.1"/>
    </source>
</evidence>
<dbReference type="Proteomes" id="UP000326779">
    <property type="component" value="Chromosome"/>
</dbReference>
<dbReference type="PANTHER" id="PTHR37038">
    <property type="entry name" value="TRANSCRIPTIONAL REGULATOR-RELATED"/>
    <property type="match status" value="1"/>
</dbReference>
<gene>
    <name evidence="3" type="ORF">D1010_01945</name>
    <name evidence="2" type="ORF">PS435_09620</name>
</gene>
<dbReference type="EMBL" id="CP045143">
    <property type="protein sequence ID" value="QFR22305.1"/>
    <property type="molecule type" value="Genomic_DNA"/>
</dbReference>
<dbReference type="NCBIfam" id="TIGR01716">
    <property type="entry name" value="RGG_Cterm"/>
    <property type="match status" value="1"/>
</dbReference>
<dbReference type="KEGG" id="lhb:D1010_01945"/>
<proteinExistence type="predicted"/>
<dbReference type="Pfam" id="PF21259">
    <property type="entry name" value="Rgg_C"/>
    <property type="match status" value="1"/>
</dbReference>
<dbReference type="InterPro" id="IPR011990">
    <property type="entry name" value="TPR-like_helical_dom_sf"/>
</dbReference>
<protein>
    <recommendedName>
        <fullName evidence="1">HTH-type transcriptional regulator Rgg C-terminal domain-containing protein</fullName>
    </recommendedName>
</protein>
<dbReference type="InterPro" id="IPR001387">
    <property type="entry name" value="Cro/C1-type_HTH"/>
</dbReference>
<organism evidence="3 4">
    <name type="scientific">Schleiferilactobacillus harbinensis</name>
    <dbReference type="NCBI Taxonomy" id="304207"/>
    <lineage>
        <taxon>Bacteria</taxon>
        <taxon>Bacillati</taxon>
        <taxon>Bacillota</taxon>
        <taxon>Bacilli</taxon>
        <taxon>Lactobacillales</taxon>
        <taxon>Lactobacillaceae</taxon>
        <taxon>Schleiferilactobacillus</taxon>
    </lineage>
</organism>
<name>A0A510TVE0_9LACO</name>
<dbReference type="SUPFAM" id="SSF47413">
    <property type="entry name" value="lambda repressor-like DNA-binding domains"/>
    <property type="match status" value="1"/>
</dbReference>
<dbReference type="Gene3D" id="1.25.40.10">
    <property type="entry name" value="Tetratricopeptide repeat domain"/>
    <property type="match status" value="1"/>
</dbReference>
<dbReference type="RefSeq" id="WP_146994049.1">
    <property type="nucleotide sequence ID" value="NZ_BJTX01000010.1"/>
</dbReference>
<dbReference type="InterPro" id="IPR010982">
    <property type="entry name" value="Lambda_DNA-bd_dom_sf"/>
</dbReference>
<keyword evidence="5" id="KW-1185">Reference proteome</keyword>
<feature type="domain" description="HTH-type transcriptional regulator Rgg C-terminal" evidence="1">
    <location>
        <begin position="104"/>
        <end position="273"/>
    </location>
</feature>
<dbReference type="PANTHER" id="PTHR37038:SF12">
    <property type="entry name" value="TRANSCRIPTIONAL REGULATOR"/>
    <property type="match status" value="1"/>
</dbReference>
<dbReference type="GO" id="GO:0003677">
    <property type="term" value="F:DNA binding"/>
    <property type="evidence" value="ECO:0007669"/>
    <property type="project" value="InterPro"/>
</dbReference>
<dbReference type="InterPro" id="IPR053163">
    <property type="entry name" value="HTH-type_regulator_Rgg"/>
</dbReference>
<dbReference type="InterPro" id="IPR010057">
    <property type="entry name" value="Transcription_activator_Rgg_C"/>
</dbReference>
<accession>A0A510TVE0</accession>
<dbReference type="Proteomes" id="UP001330016">
    <property type="component" value="Unassembled WGS sequence"/>
</dbReference>
<evidence type="ECO:0000313" key="5">
    <source>
        <dbReference type="Proteomes" id="UP001330016"/>
    </source>
</evidence>
<sequence>MNELITSGHAFQILRAKDRKITVAQACAGIMSESSLRRFEQGKTSPYLVTILPLLDRVRISPSEFFTKESNFQSSNVASFYDAVSQAYNRRDVITLNRLLSKIQETHTTEPIGLPFNRLDQITVRSAIGMIQSTPLSEADSSFAVTYLKSQRNWFFYDLNMLRYIPLFLTKTDLVWLSQNIFSRASAYITVLNNADLVTNIVLNVATALIASAREYDEAEDLLARSHRNNVLQDKLEFSAHRKVLEAALVFHQGDPTTANKMHAQILDALEVLSAGWNIQQVETMWPFLTKTN</sequence>
<reference evidence="3 4" key="1">
    <citation type="submission" date="2019-10" db="EMBL/GenBank/DDBJ databases">
        <title>The completed genome of Lactobacillus harbinensis M1.</title>
        <authorList>
            <person name="Zheng Y."/>
        </authorList>
    </citation>
    <scope>NUCLEOTIDE SEQUENCE [LARGE SCALE GENOMIC DNA]</scope>
    <source>
        <strain evidence="3 4">M1</strain>
    </source>
</reference>
<dbReference type="AlphaFoldDB" id="A0A510TVE0"/>
<dbReference type="CDD" id="cd00093">
    <property type="entry name" value="HTH_XRE"/>
    <property type="match status" value="1"/>
</dbReference>